<evidence type="ECO:0000313" key="11">
    <source>
        <dbReference type="Proteomes" id="UP000180235"/>
    </source>
</evidence>
<keyword evidence="4 8" id="KW-0408">Iron</keyword>
<dbReference type="NCBIfam" id="TIGR00365">
    <property type="entry name" value="Grx4 family monothiol glutaredoxin"/>
    <property type="match status" value="1"/>
</dbReference>
<organism evidence="10 11">
    <name type="scientific">Gloeomargarita lithophora Alchichica-D10</name>
    <dbReference type="NCBI Taxonomy" id="1188229"/>
    <lineage>
        <taxon>Bacteria</taxon>
        <taxon>Bacillati</taxon>
        <taxon>Cyanobacteriota</taxon>
        <taxon>Cyanophyceae</taxon>
        <taxon>Gloeomargaritales</taxon>
        <taxon>Gloeomargaritaceae</taxon>
        <taxon>Gloeomargarita</taxon>
    </lineage>
</organism>
<evidence type="ECO:0000313" key="10">
    <source>
        <dbReference type="EMBL" id="APB35138.1"/>
    </source>
</evidence>
<feature type="binding site" evidence="8">
    <location>
        <position position="31"/>
    </location>
    <ligand>
        <name>[2Fe-2S] cluster</name>
        <dbReference type="ChEBI" id="CHEBI:190135"/>
        <note>ligand shared between dimeric partners</note>
    </ligand>
</feature>
<dbReference type="Proteomes" id="UP000180235">
    <property type="component" value="Chromosome"/>
</dbReference>
<dbReference type="InterPro" id="IPR002109">
    <property type="entry name" value="Glutaredoxin"/>
</dbReference>
<evidence type="ECO:0000256" key="6">
    <source>
        <dbReference type="ARBA" id="ARBA00023284"/>
    </source>
</evidence>
<dbReference type="InterPro" id="IPR014434">
    <property type="entry name" value="Monothiol_GRX"/>
</dbReference>
<dbReference type="RefSeq" id="WP_071455475.1">
    <property type="nucleotide sequence ID" value="NZ_CP017675.1"/>
</dbReference>
<gene>
    <name evidence="10" type="ORF">GlitD10_2795</name>
</gene>
<dbReference type="GO" id="GO:0051537">
    <property type="term" value="F:2 iron, 2 sulfur cluster binding"/>
    <property type="evidence" value="ECO:0007669"/>
    <property type="project" value="UniProtKB-KW"/>
</dbReference>
<sequence length="107" mass="11904">MPPETQARISELVKAHKIMVFMKGSKLMPQCGFSNNVVQILNAVGAVYETCDVLSDYEIRQGIKEYSQWPTIPQVYINGEFLGGSDILIEMYQSGELQEKVAVAMAS</sequence>
<dbReference type="PANTHER" id="PTHR10293:SF16">
    <property type="entry name" value="GLUTAREDOXIN-RELATED PROTEIN 5, MITOCHONDRIAL"/>
    <property type="match status" value="1"/>
</dbReference>
<evidence type="ECO:0000256" key="2">
    <source>
        <dbReference type="ARBA" id="ARBA00022714"/>
    </source>
</evidence>
<dbReference type="InterPro" id="IPR036249">
    <property type="entry name" value="Thioredoxin-like_sf"/>
</dbReference>
<keyword evidence="3 8" id="KW-0479">Metal-binding</keyword>
<dbReference type="PIRSF" id="PIRSF005894">
    <property type="entry name" value="Monothiol_GRX"/>
    <property type="match status" value="1"/>
</dbReference>
<dbReference type="InterPro" id="IPR033658">
    <property type="entry name" value="GRX_PICOT-like"/>
</dbReference>
<evidence type="ECO:0000256" key="7">
    <source>
        <dbReference type="PIRNR" id="PIRNR005894"/>
    </source>
</evidence>
<protein>
    <recommendedName>
        <fullName evidence="7">Glutaredoxin</fullName>
    </recommendedName>
</protein>
<evidence type="ECO:0000256" key="3">
    <source>
        <dbReference type="ARBA" id="ARBA00022723"/>
    </source>
</evidence>
<name>A0A1J0AGR3_9CYAN</name>
<dbReference type="GO" id="GO:0015036">
    <property type="term" value="F:disulfide oxidoreductase activity"/>
    <property type="evidence" value="ECO:0007669"/>
    <property type="project" value="InterPro"/>
</dbReference>
<dbReference type="InterPro" id="IPR004480">
    <property type="entry name" value="Monothiol_GRX-rel"/>
</dbReference>
<keyword evidence="2 8" id="KW-0001">2Fe-2S</keyword>
<dbReference type="Pfam" id="PF00462">
    <property type="entry name" value="Glutaredoxin"/>
    <property type="match status" value="1"/>
</dbReference>
<dbReference type="PANTHER" id="PTHR10293">
    <property type="entry name" value="GLUTAREDOXIN FAMILY MEMBER"/>
    <property type="match status" value="1"/>
</dbReference>
<dbReference type="SUPFAM" id="SSF52833">
    <property type="entry name" value="Thioredoxin-like"/>
    <property type="match status" value="1"/>
</dbReference>
<keyword evidence="6" id="KW-0676">Redox-active center</keyword>
<comment type="similarity">
    <text evidence="1 7">Belongs to the glutaredoxin family. Monothiol subfamily.</text>
</comment>
<dbReference type="STRING" id="1188229.GlitD10_2795"/>
<dbReference type="OrthoDB" id="9804115at2"/>
<evidence type="ECO:0000259" key="9">
    <source>
        <dbReference type="Pfam" id="PF00462"/>
    </source>
</evidence>
<dbReference type="AlphaFoldDB" id="A0A1J0AGR3"/>
<dbReference type="EMBL" id="CP017675">
    <property type="protein sequence ID" value="APB35138.1"/>
    <property type="molecule type" value="Genomic_DNA"/>
</dbReference>
<accession>A0A1J0AGR3</accession>
<dbReference type="FunFam" id="3.40.30.10:FF:000005">
    <property type="entry name" value="Glutaredoxin 5"/>
    <property type="match status" value="1"/>
</dbReference>
<dbReference type="Gene3D" id="3.40.30.10">
    <property type="entry name" value="Glutaredoxin"/>
    <property type="match status" value="1"/>
</dbReference>
<reference evidence="10 11" key="1">
    <citation type="submission" date="2016-10" db="EMBL/GenBank/DDBJ databases">
        <title>Description of Gloeomargarita lithophora gen. nov., sp. nov., a thylakoid-bearing basal-branching cyanobacterium with intracellular carbonates, and proposal for Gloeomargaritales ord. nov.</title>
        <authorList>
            <person name="Moreira D."/>
            <person name="Tavera R."/>
            <person name="Benzerara K."/>
            <person name="Skouri-Panet F."/>
            <person name="Couradeau E."/>
            <person name="Gerard E."/>
            <person name="Loussert C."/>
            <person name="Novelo E."/>
            <person name="Zivanovic Y."/>
            <person name="Lopez-Garcia P."/>
        </authorList>
    </citation>
    <scope>NUCLEOTIDE SEQUENCE [LARGE SCALE GENOMIC DNA]</scope>
    <source>
        <strain evidence="10 11">D10</strain>
    </source>
</reference>
<dbReference type="CDD" id="cd03028">
    <property type="entry name" value="GRX_PICOT_like"/>
    <property type="match status" value="1"/>
</dbReference>
<evidence type="ECO:0000256" key="8">
    <source>
        <dbReference type="PIRSR" id="PIRSR005894-2"/>
    </source>
</evidence>
<dbReference type="PROSITE" id="PS51354">
    <property type="entry name" value="GLUTAREDOXIN_2"/>
    <property type="match status" value="1"/>
</dbReference>
<evidence type="ECO:0000256" key="1">
    <source>
        <dbReference type="ARBA" id="ARBA00009630"/>
    </source>
</evidence>
<proteinExistence type="inferred from homology"/>
<keyword evidence="5 8" id="KW-0411">Iron-sulfur</keyword>
<keyword evidence="11" id="KW-1185">Reference proteome</keyword>
<evidence type="ECO:0000256" key="5">
    <source>
        <dbReference type="ARBA" id="ARBA00023014"/>
    </source>
</evidence>
<feature type="domain" description="Glutaredoxin" evidence="9">
    <location>
        <begin position="18"/>
        <end position="81"/>
    </location>
</feature>
<dbReference type="GO" id="GO:0046872">
    <property type="term" value="F:metal ion binding"/>
    <property type="evidence" value="ECO:0007669"/>
    <property type="project" value="UniProtKB-KW"/>
</dbReference>
<dbReference type="KEGG" id="glt:GlitD10_2795"/>
<evidence type="ECO:0000256" key="4">
    <source>
        <dbReference type="ARBA" id="ARBA00023004"/>
    </source>
</evidence>